<keyword evidence="1" id="KW-0175">Coiled coil</keyword>
<evidence type="ECO:0000313" key="4">
    <source>
        <dbReference type="Proteomes" id="UP000192790"/>
    </source>
</evidence>
<feature type="domain" description="Bro-N" evidence="2">
    <location>
        <begin position="10"/>
        <end position="107"/>
    </location>
</feature>
<evidence type="ECO:0000259" key="2">
    <source>
        <dbReference type="PROSITE" id="PS51750"/>
    </source>
</evidence>
<sequence>MTNLKIIDRRTVLDKPFTIYGDFDNPLFLAKDVAELIKHSNSRMMLQGVDDDEKVCVNNPYASSGQQEQWFLTENGLYEVLMQSRKPIAKQFKREVKAILREIRKTGKFAVKPLSQLEILQQSIDILAQQDARIAELENKVETALAESEEKQWFSRISGMINVSTRFREIGGPVKIGQMYRELEKSENVRLASRQNRIKKWMHNGGATAREISALSNPSRGALHI</sequence>
<dbReference type="PROSITE" id="PS51750">
    <property type="entry name" value="BRO_N"/>
    <property type="match status" value="1"/>
</dbReference>
<proteinExistence type="predicted"/>
<reference evidence="3 4" key="1">
    <citation type="submission" date="2017-04" db="EMBL/GenBank/DDBJ databases">
        <authorList>
            <person name="Afonso C.L."/>
            <person name="Miller P.J."/>
            <person name="Scott M.A."/>
            <person name="Spackman E."/>
            <person name="Goraichik I."/>
            <person name="Dimitrov K.M."/>
            <person name="Suarez D.L."/>
            <person name="Swayne D.E."/>
        </authorList>
    </citation>
    <scope>NUCLEOTIDE SEQUENCE [LARGE SCALE GENOMIC DNA]</scope>
    <source>
        <strain evidence="3 4">DSM 12816</strain>
    </source>
</reference>
<evidence type="ECO:0000256" key="1">
    <source>
        <dbReference type="SAM" id="Coils"/>
    </source>
</evidence>
<dbReference type="InterPro" id="IPR003497">
    <property type="entry name" value="BRO_N_domain"/>
</dbReference>
<organism evidence="3 4">
    <name type="scientific">Papillibacter cinnamivorans DSM 12816</name>
    <dbReference type="NCBI Taxonomy" id="1122930"/>
    <lineage>
        <taxon>Bacteria</taxon>
        <taxon>Bacillati</taxon>
        <taxon>Bacillota</taxon>
        <taxon>Clostridia</taxon>
        <taxon>Eubacteriales</taxon>
        <taxon>Oscillospiraceae</taxon>
        <taxon>Papillibacter</taxon>
    </lineage>
</organism>
<dbReference type="OrthoDB" id="9812611at2"/>
<dbReference type="STRING" id="1122930.SAMN02745168_0785"/>
<dbReference type="PANTHER" id="PTHR36180:SF2">
    <property type="entry name" value="BRO FAMILY PROTEIN"/>
    <property type="match status" value="1"/>
</dbReference>
<name>A0A1W1YYM0_9FIRM</name>
<keyword evidence="4" id="KW-1185">Reference proteome</keyword>
<dbReference type="Proteomes" id="UP000192790">
    <property type="component" value="Unassembled WGS sequence"/>
</dbReference>
<gene>
    <name evidence="3" type="ORF">SAMN02745168_0785</name>
</gene>
<dbReference type="EMBL" id="FWXW01000001">
    <property type="protein sequence ID" value="SMC41305.1"/>
    <property type="molecule type" value="Genomic_DNA"/>
</dbReference>
<dbReference type="PANTHER" id="PTHR36180">
    <property type="entry name" value="DNA-BINDING PROTEIN-RELATED-RELATED"/>
    <property type="match status" value="1"/>
</dbReference>
<protein>
    <submittedName>
        <fullName evidence="3">Prophage antirepressor</fullName>
    </submittedName>
</protein>
<evidence type="ECO:0000313" key="3">
    <source>
        <dbReference type="EMBL" id="SMC41305.1"/>
    </source>
</evidence>
<accession>A0A1W1YYM0</accession>
<dbReference type="SMART" id="SM01040">
    <property type="entry name" value="Bro-N"/>
    <property type="match status" value="1"/>
</dbReference>
<dbReference type="AlphaFoldDB" id="A0A1W1YYM0"/>
<dbReference type="Pfam" id="PF02498">
    <property type="entry name" value="Bro-N"/>
    <property type="match status" value="1"/>
</dbReference>
<feature type="coiled-coil region" evidence="1">
    <location>
        <begin position="120"/>
        <end position="147"/>
    </location>
</feature>